<reference evidence="2" key="1">
    <citation type="submission" date="2020-10" db="EMBL/GenBank/DDBJ databases">
        <authorList>
            <person name="Han B."/>
            <person name="Lu T."/>
            <person name="Zhao Q."/>
            <person name="Huang X."/>
            <person name="Zhao Y."/>
        </authorList>
    </citation>
    <scope>NUCLEOTIDE SEQUENCE</scope>
</reference>
<dbReference type="InterPro" id="IPR011961">
    <property type="entry name" value="RimM"/>
</dbReference>
<dbReference type="OrthoDB" id="532420at2759"/>
<evidence type="ECO:0000259" key="1">
    <source>
        <dbReference type="Pfam" id="PF24986"/>
    </source>
</evidence>
<evidence type="ECO:0000313" key="2">
    <source>
        <dbReference type="EMBL" id="CAD6343240.1"/>
    </source>
</evidence>
<feature type="domain" description="Ribosome maturation factor RimM PRC barrel" evidence="1">
    <location>
        <begin position="136"/>
        <end position="221"/>
    </location>
</feature>
<dbReference type="EMBL" id="CAJGYO010000719">
    <property type="protein sequence ID" value="CAD6343240.1"/>
    <property type="molecule type" value="Genomic_DNA"/>
</dbReference>
<dbReference type="AlphaFoldDB" id="A0A811SRQ3"/>
<organism evidence="2 3">
    <name type="scientific">Miscanthus lutarioriparius</name>
    <dbReference type="NCBI Taxonomy" id="422564"/>
    <lineage>
        <taxon>Eukaryota</taxon>
        <taxon>Viridiplantae</taxon>
        <taxon>Streptophyta</taxon>
        <taxon>Embryophyta</taxon>
        <taxon>Tracheophyta</taxon>
        <taxon>Spermatophyta</taxon>
        <taxon>Magnoliopsida</taxon>
        <taxon>Liliopsida</taxon>
        <taxon>Poales</taxon>
        <taxon>Poaceae</taxon>
        <taxon>PACMAD clade</taxon>
        <taxon>Panicoideae</taxon>
        <taxon>Andropogonodae</taxon>
        <taxon>Andropogoneae</taxon>
        <taxon>Saccharinae</taxon>
        <taxon>Miscanthus</taxon>
    </lineage>
</organism>
<dbReference type="Proteomes" id="UP000604825">
    <property type="component" value="Unassembled WGS sequence"/>
</dbReference>
<proteinExistence type="predicted"/>
<dbReference type="GO" id="GO:0043022">
    <property type="term" value="F:ribosome binding"/>
    <property type="evidence" value="ECO:0007669"/>
    <property type="project" value="InterPro"/>
</dbReference>
<dbReference type="InterPro" id="IPR056792">
    <property type="entry name" value="PRC_RimM"/>
</dbReference>
<accession>A0A811SRQ3</accession>
<dbReference type="Pfam" id="PF24986">
    <property type="entry name" value="PRC_RimM"/>
    <property type="match status" value="1"/>
</dbReference>
<dbReference type="Gene3D" id="2.30.30.240">
    <property type="entry name" value="PRC-barrel domain"/>
    <property type="match status" value="1"/>
</dbReference>
<sequence>MARAQGVVREVRLLSSPHAWLPPTTAAGTMPTECLASMHQMGQQGAYNQGMGYMQPQGYDGEEEEQGYDTENEELVEVGYVSSTHGMCGDVLVLITPRTDFPELRLATARQIVGSAVLVKAGDRPEIEDNEFYSLDLVGMRVTVKDTGKLVGTVGQVFNFGGGDLLQVMIGSAEGTAVDQDSESQDSISSREHVWIPFAEDIVPDVNMASREMWITPPKGLLELNSRSDKRSKKERRAIVRSASSFSCIHARVYNVMIDRELWKLRLIDWGLAEFL</sequence>
<comment type="caution">
    <text evidence="2">The sequence shown here is derived from an EMBL/GenBank/DDBJ whole genome shotgun (WGS) entry which is preliminary data.</text>
</comment>
<protein>
    <recommendedName>
        <fullName evidence="1">Ribosome maturation factor RimM PRC barrel domain-containing protein</fullName>
    </recommendedName>
</protein>
<dbReference type="FunFam" id="2.30.30.240:FF:000002">
    <property type="entry name" value="Ribosome maturation factor rimM"/>
    <property type="match status" value="1"/>
</dbReference>
<dbReference type="GO" id="GO:0006364">
    <property type="term" value="P:rRNA processing"/>
    <property type="evidence" value="ECO:0007669"/>
    <property type="project" value="InterPro"/>
</dbReference>
<dbReference type="SUPFAM" id="SSF50346">
    <property type="entry name" value="PRC-barrel domain"/>
    <property type="match status" value="1"/>
</dbReference>
<keyword evidence="3" id="KW-1185">Reference proteome</keyword>
<dbReference type="PANTHER" id="PTHR33692">
    <property type="entry name" value="RIBOSOME MATURATION FACTOR RIMM"/>
    <property type="match status" value="1"/>
</dbReference>
<dbReference type="PANTHER" id="PTHR33692:SF1">
    <property type="entry name" value="RIBOSOME MATURATION FACTOR RIMM"/>
    <property type="match status" value="1"/>
</dbReference>
<dbReference type="InterPro" id="IPR011033">
    <property type="entry name" value="PRC_barrel-like_sf"/>
</dbReference>
<name>A0A811SRQ3_9POAL</name>
<gene>
    <name evidence="2" type="ORF">NCGR_LOCUS67338</name>
</gene>
<evidence type="ECO:0000313" key="3">
    <source>
        <dbReference type="Proteomes" id="UP000604825"/>
    </source>
</evidence>
<dbReference type="GO" id="GO:0005840">
    <property type="term" value="C:ribosome"/>
    <property type="evidence" value="ECO:0007669"/>
    <property type="project" value="InterPro"/>
</dbReference>